<gene>
    <name evidence="16" type="ORF">C6W88_08905</name>
</gene>
<dbReference type="Gene3D" id="1.10.287.70">
    <property type="match status" value="1"/>
</dbReference>
<keyword evidence="6" id="KW-0851">Voltage-gated channel</keyword>
<dbReference type="PRINTS" id="PR00169">
    <property type="entry name" value="KCHANNEL"/>
</dbReference>
<keyword evidence="7" id="KW-0630">Potassium</keyword>
<keyword evidence="8 14" id="KW-1133">Transmembrane helix</keyword>
<keyword evidence="9" id="KW-0406">Ion transport</keyword>
<evidence type="ECO:0000256" key="3">
    <source>
        <dbReference type="ARBA" id="ARBA00022538"/>
    </source>
</evidence>
<keyword evidence="2" id="KW-0813">Transport</keyword>
<evidence type="ECO:0000256" key="11">
    <source>
        <dbReference type="ARBA" id="ARBA00023303"/>
    </source>
</evidence>
<evidence type="ECO:0000256" key="5">
    <source>
        <dbReference type="ARBA" id="ARBA00022826"/>
    </source>
</evidence>
<organism evidence="16 17">
    <name type="scientific">Halomonas litopenaei</name>
    <dbReference type="NCBI Taxonomy" id="2109328"/>
    <lineage>
        <taxon>Bacteria</taxon>
        <taxon>Pseudomonadati</taxon>
        <taxon>Pseudomonadota</taxon>
        <taxon>Gammaproteobacteria</taxon>
        <taxon>Oceanospirillales</taxon>
        <taxon>Halomonadaceae</taxon>
        <taxon>Halomonas</taxon>
    </lineage>
</organism>
<dbReference type="SUPFAM" id="SSF81324">
    <property type="entry name" value="Voltage-gated potassium channels"/>
    <property type="match status" value="1"/>
</dbReference>
<dbReference type="Gene3D" id="1.20.5.110">
    <property type="match status" value="1"/>
</dbReference>
<evidence type="ECO:0000256" key="9">
    <source>
        <dbReference type="ARBA" id="ARBA00023065"/>
    </source>
</evidence>
<keyword evidence="17" id="KW-1185">Reference proteome</keyword>
<dbReference type="Proteomes" id="UP000241895">
    <property type="component" value="Unassembled WGS sequence"/>
</dbReference>
<dbReference type="InterPro" id="IPR027359">
    <property type="entry name" value="Volt_channel_dom_sf"/>
</dbReference>
<feature type="transmembrane region" description="Helical" evidence="14">
    <location>
        <begin position="71"/>
        <end position="90"/>
    </location>
</feature>
<evidence type="ECO:0000313" key="17">
    <source>
        <dbReference type="Proteomes" id="UP000241895"/>
    </source>
</evidence>
<evidence type="ECO:0000256" key="12">
    <source>
        <dbReference type="SAM" id="Coils"/>
    </source>
</evidence>
<keyword evidence="11" id="KW-0407">Ion channel</keyword>
<dbReference type="PANTHER" id="PTHR11537">
    <property type="entry name" value="VOLTAGE-GATED POTASSIUM CHANNEL"/>
    <property type="match status" value="1"/>
</dbReference>
<accession>A0ABX5IYM9</accession>
<feature type="transmembrane region" description="Helical" evidence="14">
    <location>
        <begin position="121"/>
        <end position="143"/>
    </location>
</feature>
<evidence type="ECO:0000256" key="7">
    <source>
        <dbReference type="ARBA" id="ARBA00022958"/>
    </source>
</evidence>
<evidence type="ECO:0000256" key="2">
    <source>
        <dbReference type="ARBA" id="ARBA00022448"/>
    </source>
</evidence>
<keyword evidence="5" id="KW-0631">Potassium channel</keyword>
<dbReference type="Gene3D" id="1.20.120.350">
    <property type="entry name" value="Voltage-gated potassium channels. Chain C"/>
    <property type="match status" value="1"/>
</dbReference>
<evidence type="ECO:0000256" key="13">
    <source>
        <dbReference type="SAM" id="MobiDB-lite"/>
    </source>
</evidence>
<name>A0ABX5IYM9_9GAMM</name>
<evidence type="ECO:0000256" key="8">
    <source>
        <dbReference type="ARBA" id="ARBA00022989"/>
    </source>
</evidence>
<dbReference type="Pfam" id="PF00520">
    <property type="entry name" value="Ion_trans"/>
    <property type="match status" value="1"/>
</dbReference>
<keyword evidence="10 14" id="KW-0472">Membrane</keyword>
<dbReference type="InterPro" id="IPR005821">
    <property type="entry name" value="Ion_trans_dom"/>
</dbReference>
<proteinExistence type="predicted"/>
<evidence type="ECO:0000256" key="4">
    <source>
        <dbReference type="ARBA" id="ARBA00022692"/>
    </source>
</evidence>
<evidence type="ECO:0000259" key="15">
    <source>
        <dbReference type="Pfam" id="PF00520"/>
    </source>
</evidence>
<dbReference type="InterPro" id="IPR028325">
    <property type="entry name" value="VG_K_chnl"/>
</dbReference>
<feature type="region of interest" description="Disordered" evidence="13">
    <location>
        <begin position="247"/>
        <end position="286"/>
    </location>
</feature>
<feature type="transmembrane region" description="Helical" evidence="14">
    <location>
        <begin position="184"/>
        <end position="208"/>
    </location>
</feature>
<feature type="coiled-coil region" evidence="12">
    <location>
        <begin position="208"/>
        <end position="246"/>
    </location>
</feature>
<keyword evidence="3" id="KW-0633">Potassium transport</keyword>
<feature type="domain" description="Ion transport" evidence="15">
    <location>
        <begin position="8"/>
        <end position="213"/>
    </location>
</feature>
<keyword evidence="4 14" id="KW-0812">Transmembrane</keyword>
<sequence length="286" mass="31797">MKQESLTPFQILILILSFYVLGAMAVQELNDLPPEVDDLIFKLDLVVCGFFFADFCIRFHRAESKWRFMRWGWIDLLASIPVSFLMAGRLVRVVQIIRMLRAIKSVHLIWNLLFRNKAKGIFASVASATVLLLIFGSVVILVVEGPNPESAIDTAEEALWWAFVTVTTVGYGDYYPVTSLGRVVAALLMVAGVGLFGSFAAYVGSLFIDDQEDESERLHRVNRDMLRELHREVRELKAEVVALRGALDGSSDAPSSGQVDREDRAGGSDQVPEPGPERLPGGDPRE</sequence>
<feature type="transmembrane region" description="Helical" evidence="14">
    <location>
        <begin position="7"/>
        <end position="27"/>
    </location>
</feature>
<evidence type="ECO:0000256" key="6">
    <source>
        <dbReference type="ARBA" id="ARBA00022882"/>
    </source>
</evidence>
<evidence type="ECO:0000256" key="10">
    <source>
        <dbReference type="ARBA" id="ARBA00023136"/>
    </source>
</evidence>
<evidence type="ECO:0000256" key="14">
    <source>
        <dbReference type="SAM" id="Phobius"/>
    </source>
</evidence>
<evidence type="ECO:0000313" key="16">
    <source>
        <dbReference type="EMBL" id="PTL94499.1"/>
    </source>
</evidence>
<dbReference type="EMBL" id="PXNS01000005">
    <property type="protein sequence ID" value="PTL94499.1"/>
    <property type="molecule type" value="Genomic_DNA"/>
</dbReference>
<keyword evidence="12" id="KW-0175">Coiled coil</keyword>
<reference evidence="16 17" key="1">
    <citation type="submission" date="2018-03" db="EMBL/GenBank/DDBJ databases">
        <authorList>
            <person name="Zhou J."/>
            <person name="Li X."/>
            <person name="Xue M."/>
            <person name="Yin J."/>
        </authorList>
    </citation>
    <scope>NUCLEOTIDE SEQUENCE [LARGE SCALE GENOMIC DNA]</scope>
    <source>
        <strain evidence="16 17">SYSU ZJ2214</strain>
    </source>
</reference>
<comment type="caution">
    <text evidence="16">The sequence shown here is derived from an EMBL/GenBank/DDBJ whole genome shotgun (WGS) entry which is preliminary data.</text>
</comment>
<dbReference type="PANTHER" id="PTHR11537:SF254">
    <property type="entry name" value="POTASSIUM VOLTAGE-GATED CHANNEL PROTEIN SHAB"/>
    <property type="match status" value="1"/>
</dbReference>
<comment type="subcellular location">
    <subcellularLocation>
        <location evidence="1">Membrane</location>
        <topology evidence="1">Multi-pass membrane protein</topology>
    </subcellularLocation>
</comment>
<evidence type="ECO:0000256" key="1">
    <source>
        <dbReference type="ARBA" id="ARBA00004141"/>
    </source>
</evidence>
<feature type="transmembrane region" description="Helical" evidence="14">
    <location>
        <begin position="158"/>
        <end position="177"/>
    </location>
</feature>
<protein>
    <submittedName>
        <fullName evidence="16">Ion transporter</fullName>
    </submittedName>
</protein>